<reference evidence="3" key="1">
    <citation type="journal article" date="2019" name="ISME J.">
        <title>Evolution in action: habitat transition from sediment to the pelagial leads to genome streamlining in Methylophilaceae.</title>
        <authorList>
            <person name="Salcher M."/>
            <person name="Schaefle D."/>
            <person name="Kaspar M."/>
            <person name="Neuenschwander S.M."/>
            <person name="Ghai R."/>
        </authorList>
    </citation>
    <scope>NUCLEOTIDE SEQUENCE [LARGE SCALE GENOMIC DNA]</scope>
    <source>
        <strain evidence="3">MMS-M-51</strain>
    </source>
</reference>
<dbReference type="Proteomes" id="UP000311008">
    <property type="component" value="Chromosome"/>
</dbReference>
<feature type="signal peptide" evidence="1">
    <location>
        <begin position="1"/>
        <end position="18"/>
    </location>
</feature>
<keyword evidence="1" id="KW-0732">Signal</keyword>
<dbReference type="EMBL" id="CP040946">
    <property type="protein sequence ID" value="QDC43899.1"/>
    <property type="molecule type" value="Genomic_DNA"/>
</dbReference>
<accession>A0A5B8CRU6</accession>
<evidence type="ECO:0000313" key="2">
    <source>
        <dbReference type="EMBL" id="QDC43899.1"/>
    </source>
</evidence>
<organism evidence="2 3">
    <name type="scientific">Methylophilus medardicus</name>
    <dbReference type="NCBI Taxonomy" id="2588534"/>
    <lineage>
        <taxon>Bacteria</taxon>
        <taxon>Pseudomonadati</taxon>
        <taxon>Pseudomonadota</taxon>
        <taxon>Betaproteobacteria</taxon>
        <taxon>Nitrosomonadales</taxon>
        <taxon>Methylophilaceae</taxon>
        <taxon>Methylophilus</taxon>
    </lineage>
</organism>
<gene>
    <name evidence="2" type="ORF">FIU01_04755</name>
</gene>
<evidence type="ECO:0000313" key="3">
    <source>
        <dbReference type="Proteomes" id="UP000311008"/>
    </source>
</evidence>
<dbReference type="KEGG" id="mmec:FIU01_04755"/>
<sequence length="94" mass="10039">MKKTISVLALIVSACASVTPQPYTTQQGKLGYTLSCSEFNTSQQQCQAKAGAMCAAGYVVDTQRSSHETFPDSGDGIYRPANNHLAVICKDTPH</sequence>
<dbReference type="OrthoDB" id="8537093at2"/>
<evidence type="ECO:0008006" key="4">
    <source>
        <dbReference type="Google" id="ProtNLM"/>
    </source>
</evidence>
<dbReference type="RefSeq" id="WP_140003242.1">
    <property type="nucleotide sequence ID" value="NZ_CP040946.1"/>
</dbReference>
<name>A0A5B8CRU6_9PROT</name>
<keyword evidence="3" id="KW-1185">Reference proteome</keyword>
<evidence type="ECO:0000256" key="1">
    <source>
        <dbReference type="SAM" id="SignalP"/>
    </source>
</evidence>
<feature type="chain" id="PRO_5022936570" description="Lipoprotein" evidence="1">
    <location>
        <begin position="19"/>
        <end position="94"/>
    </location>
</feature>
<dbReference type="PROSITE" id="PS51257">
    <property type="entry name" value="PROKAR_LIPOPROTEIN"/>
    <property type="match status" value="1"/>
</dbReference>
<proteinExistence type="predicted"/>
<protein>
    <recommendedName>
        <fullName evidence="4">Lipoprotein</fullName>
    </recommendedName>
</protein>
<dbReference type="AlphaFoldDB" id="A0A5B8CRU6"/>